<protein>
    <submittedName>
        <fullName evidence="1">Uncharacterized protein</fullName>
    </submittedName>
</protein>
<keyword evidence="2" id="KW-1185">Reference proteome</keyword>
<dbReference type="EMBL" id="CM055103">
    <property type="protein sequence ID" value="KAJ7535341.1"/>
    <property type="molecule type" value="Genomic_DNA"/>
</dbReference>
<evidence type="ECO:0000313" key="1">
    <source>
        <dbReference type="EMBL" id="KAJ7535341.1"/>
    </source>
</evidence>
<reference evidence="2" key="1">
    <citation type="journal article" date="2024" name="Proc. Natl. Acad. Sci. U.S.A.">
        <title>Extraordinary preservation of gene collinearity over three hundred million years revealed in homosporous lycophytes.</title>
        <authorList>
            <person name="Li C."/>
            <person name="Wickell D."/>
            <person name="Kuo L.Y."/>
            <person name="Chen X."/>
            <person name="Nie B."/>
            <person name="Liao X."/>
            <person name="Peng D."/>
            <person name="Ji J."/>
            <person name="Jenkins J."/>
            <person name="Williams M."/>
            <person name="Shu S."/>
            <person name="Plott C."/>
            <person name="Barry K."/>
            <person name="Rajasekar S."/>
            <person name="Grimwood J."/>
            <person name="Han X."/>
            <person name="Sun S."/>
            <person name="Hou Z."/>
            <person name="He W."/>
            <person name="Dai G."/>
            <person name="Sun C."/>
            <person name="Schmutz J."/>
            <person name="Leebens-Mack J.H."/>
            <person name="Li F.W."/>
            <person name="Wang L."/>
        </authorList>
    </citation>
    <scope>NUCLEOTIDE SEQUENCE [LARGE SCALE GENOMIC DNA]</scope>
    <source>
        <strain evidence="2">cv. PW_Plant_1</strain>
    </source>
</reference>
<proteinExistence type="predicted"/>
<dbReference type="Proteomes" id="UP001162992">
    <property type="component" value="Chromosome 12"/>
</dbReference>
<name>A0ACC2C003_DIPCM</name>
<comment type="caution">
    <text evidence="1">The sequence shown here is derived from an EMBL/GenBank/DDBJ whole genome shotgun (WGS) entry which is preliminary data.</text>
</comment>
<gene>
    <name evidence="1" type="ORF">O6H91_12G029200</name>
</gene>
<accession>A0ACC2C003</accession>
<sequence>MAFVSSFVVGFVVGMGFVMAFVHSENRRAQARQRQAISLKIMSNLTLSDAKQIFSQHFFPPWIVFSDYQKVTWLNRKLKNIWPFVDKASSELIKTVVEPILEQYRPSIVSSLKLKKFTMGTIAPQLVGVQVVDRKDDAVVMEVQVQWDGNPSIILAAETKIGVILPIQVKDVGFAGVFRLAFKPLVEELPCFGALTYSLLVKKKLDFQLKVIGADATSVPGIAGILEGMIKTAITDSLLWPMRQVLPILPGDYSNLALKPIGVLEVKLVQAKDLLNKDAIGKSDPFVLLYIRPMPSRMKKTRTIDNQLNPIWNEHFQFEVEDLETQKLTIRICDEEGFLSAQLLGYAEVPLKDMEAGLLKELWLPLVKDPEKTTEAKNRGEVHLELLYSPFDQRQKVPLSTSLFDSITNVDVANSPATEHMAISNGKNHHISEDKPSTTGNKGVSKHIIYKQDHFVRGVLSVTVLRAENLIVADYKGKADPYAVLTLKKSDQKKKTKVVYQELNPQWNQTLDFLVEDAMHEMLVLEIWDHDTFKKDYMGRCALSLTKALLEGEYDTEYQLDGVKSGKVFLHIKWLPQPIPFEGQNSAI</sequence>
<evidence type="ECO:0000313" key="2">
    <source>
        <dbReference type="Proteomes" id="UP001162992"/>
    </source>
</evidence>
<organism evidence="1 2">
    <name type="scientific">Diphasiastrum complanatum</name>
    <name type="common">Issler's clubmoss</name>
    <name type="synonym">Lycopodium complanatum</name>
    <dbReference type="NCBI Taxonomy" id="34168"/>
    <lineage>
        <taxon>Eukaryota</taxon>
        <taxon>Viridiplantae</taxon>
        <taxon>Streptophyta</taxon>
        <taxon>Embryophyta</taxon>
        <taxon>Tracheophyta</taxon>
        <taxon>Lycopodiopsida</taxon>
        <taxon>Lycopodiales</taxon>
        <taxon>Lycopodiaceae</taxon>
        <taxon>Lycopodioideae</taxon>
        <taxon>Diphasiastrum</taxon>
    </lineage>
</organism>